<feature type="non-terminal residue" evidence="1">
    <location>
        <position position="174"/>
    </location>
</feature>
<dbReference type="AlphaFoldDB" id="A0A9N9P7T0"/>
<organism evidence="1 2">
    <name type="scientific">Racocetra fulgida</name>
    <dbReference type="NCBI Taxonomy" id="60492"/>
    <lineage>
        <taxon>Eukaryota</taxon>
        <taxon>Fungi</taxon>
        <taxon>Fungi incertae sedis</taxon>
        <taxon>Mucoromycota</taxon>
        <taxon>Glomeromycotina</taxon>
        <taxon>Glomeromycetes</taxon>
        <taxon>Diversisporales</taxon>
        <taxon>Gigasporaceae</taxon>
        <taxon>Racocetra</taxon>
    </lineage>
</organism>
<dbReference type="OrthoDB" id="10567351at2759"/>
<feature type="non-terminal residue" evidence="1">
    <location>
        <position position="1"/>
    </location>
</feature>
<comment type="caution">
    <text evidence="1">The sequence shown here is derived from an EMBL/GenBank/DDBJ whole genome shotgun (WGS) entry which is preliminary data.</text>
</comment>
<dbReference type="Proteomes" id="UP000789396">
    <property type="component" value="Unassembled WGS sequence"/>
</dbReference>
<gene>
    <name evidence="1" type="ORF">RFULGI_LOCUS17449</name>
</gene>
<accession>A0A9N9P7T0</accession>
<keyword evidence="2" id="KW-1185">Reference proteome</keyword>
<name>A0A9N9P7T0_9GLOM</name>
<evidence type="ECO:0000313" key="1">
    <source>
        <dbReference type="EMBL" id="CAG8798181.1"/>
    </source>
</evidence>
<proteinExistence type="predicted"/>
<dbReference type="EMBL" id="CAJVPZ010068563">
    <property type="protein sequence ID" value="CAG8798181.1"/>
    <property type="molecule type" value="Genomic_DNA"/>
</dbReference>
<evidence type="ECO:0000313" key="2">
    <source>
        <dbReference type="Proteomes" id="UP000789396"/>
    </source>
</evidence>
<protein>
    <submittedName>
        <fullName evidence="1">7592_t:CDS:1</fullName>
    </submittedName>
</protein>
<reference evidence="1" key="1">
    <citation type="submission" date="2021-06" db="EMBL/GenBank/DDBJ databases">
        <authorList>
            <person name="Kallberg Y."/>
            <person name="Tangrot J."/>
            <person name="Rosling A."/>
        </authorList>
    </citation>
    <scope>NUCLEOTIDE SEQUENCE</scope>
    <source>
        <strain evidence="1">IN212</strain>
    </source>
</reference>
<sequence>TSIDEESEDNIQISEKYQIALNELIDKLKKIVPVKKENVVKILESLQMDKKQQQSSIIIFMAASYNKVSKEKRVYLKYQLPYFGNVCSLFFKTFWRCQKNALYRLRKWVKKRKSMLPPPHGNIGRISANILPVETINNTKSFIREIGKQNDKAVAVQKYTQKKTSGQVTVTYEK</sequence>